<feature type="compositionally biased region" description="Acidic residues" evidence="1">
    <location>
        <begin position="95"/>
        <end position="106"/>
    </location>
</feature>
<name>A0A1Q8YIH0_9BURK</name>
<feature type="region of interest" description="Disordered" evidence="1">
    <location>
        <begin position="89"/>
        <end position="110"/>
    </location>
</feature>
<comment type="caution">
    <text evidence="4">The sequence shown here is derived from an EMBL/GenBank/DDBJ whole genome shotgun (WGS) entry which is preliminary data.</text>
</comment>
<organism evidence="4 5">
    <name type="scientific">Rhodoferax antarcticus ANT.BR</name>
    <dbReference type="NCBI Taxonomy" id="1111071"/>
    <lineage>
        <taxon>Bacteria</taxon>
        <taxon>Pseudomonadati</taxon>
        <taxon>Pseudomonadota</taxon>
        <taxon>Betaproteobacteria</taxon>
        <taxon>Burkholderiales</taxon>
        <taxon>Comamonadaceae</taxon>
        <taxon>Rhodoferax</taxon>
    </lineage>
</organism>
<protein>
    <submittedName>
        <fullName evidence="4">Uncharacterized protein</fullName>
    </submittedName>
</protein>
<feature type="domain" description="TY-Chap N-terminal" evidence="3">
    <location>
        <begin position="19"/>
        <end position="145"/>
    </location>
</feature>
<evidence type="ECO:0000256" key="1">
    <source>
        <dbReference type="SAM" id="MobiDB-lite"/>
    </source>
</evidence>
<keyword evidence="5" id="KW-1185">Reference proteome</keyword>
<dbReference type="InterPro" id="IPR054344">
    <property type="entry name" value="TY-Chap_N"/>
</dbReference>
<evidence type="ECO:0000313" key="5">
    <source>
        <dbReference type="Proteomes" id="UP000185911"/>
    </source>
</evidence>
<feature type="domain" description="TY-Chap central" evidence="2">
    <location>
        <begin position="177"/>
        <end position="307"/>
    </location>
</feature>
<dbReference type="Pfam" id="PF22551">
    <property type="entry name" value="TY-Chap1"/>
    <property type="match status" value="1"/>
</dbReference>
<dbReference type="Pfam" id="PF22552">
    <property type="entry name" value="TY-Chap3"/>
    <property type="match status" value="1"/>
</dbReference>
<dbReference type="AlphaFoldDB" id="A0A1Q8YIH0"/>
<dbReference type="SUPFAM" id="SSF69635">
    <property type="entry name" value="Type III secretory system chaperone-like"/>
    <property type="match status" value="1"/>
</dbReference>
<reference evidence="4 5" key="1">
    <citation type="submission" date="2017-01" db="EMBL/GenBank/DDBJ databases">
        <title>Genome sequence of Rhodoferax antarcticus ANT.BR, a psychrophilic purple nonsulfur bacterium from an Antarctic microbial mat.</title>
        <authorList>
            <person name="Baker J."/>
            <person name="Riester C."/>
            <person name="Skinner B."/>
            <person name="Newell A."/>
            <person name="Swingley W."/>
            <person name="Madigan M."/>
            <person name="Jung D."/>
            <person name="Asao M."/>
            <person name="Chen M."/>
            <person name="Loughlin P."/>
            <person name="Pan H."/>
            <person name="Lin S."/>
            <person name="Li N."/>
            <person name="Shaw J."/>
            <person name="Prado M."/>
            <person name="Sherman C."/>
            <person name="Li X."/>
            <person name="Tang J."/>
            <person name="Blankenship R."/>
            <person name="Zhao T."/>
            <person name="Touchman J."/>
            <person name="Sattley M."/>
        </authorList>
    </citation>
    <scope>NUCLEOTIDE SEQUENCE [LARGE SCALE GENOMIC DNA]</scope>
    <source>
        <strain evidence="4 5">ANT.BR</strain>
    </source>
</reference>
<evidence type="ECO:0000313" key="4">
    <source>
        <dbReference type="EMBL" id="OLP07802.1"/>
    </source>
</evidence>
<dbReference type="STRING" id="81479.RA876_18385"/>
<sequence>MTKKLSIDKPNAANRLSVAWPPFADKLTGVLARLEEDQYLIVSVKGSNRFVQFAAQGSFGMRVETTSNSYLPKPEQLNKRQVATLIDAGWQDPTGDPEESTPENDPDGSPNFFVEFASPVAFGAVAQLTVRTFAQILRVPYPNSLQYEAFESEGRSLALPELGLKLAQRAPNPDSQEDLAQHLLATLKECTGVSDLDYDEDRDIGIRHGSALTWVRLLGDSPFVRFYSRILHDVEDNGAIVSRLNDINARQPMVHFVFRGDAIFALADTCAAPFVAAHVAHALVHFCSIVDGMDRLLQAEFGGETTFVMPAASSLRH</sequence>
<dbReference type="EMBL" id="MSYM01000007">
    <property type="protein sequence ID" value="OLP07802.1"/>
    <property type="molecule type" value="Genomic_DNA"/>
</dbReference>
<evidence type="ECO:0000259" key="2">
    <source>
        <dbReference type="Pfam" id="PF22551"/>
    </source>
</evidence>
<evidence type="ECO:0000259" key="3">
    <source>
        <dbReference type="Pfam" id="PF22552"/>
    </source>
</evidence>
<dbReference type="Gene3D" id="3.30.1460.10">
    <property type="match status" value="1"/>
</dbReference>
<dbReference type="Proteomes" id="UP000185911">
    <property type="component" value="Unassembled WGS sequence"/>
</dbReference>
<dbReference type="InterPro" id="IPR054343">
    <property type="entry name" value="TY-Chap_M"/>
</dbReference>
<gene>
    <name evidence="4" type="ORF">BLL52_0898</name>
</gene>
<dbReference type="RefSeq" id="WP_075585436.1">
    <property type="nucleotide sequence ID" value="NZ_MSYM01000007.1"/>
</dbReference>
<proteinExistence type="predicted"/>
<accession>A0A1Q8YIH0</accession>